<protein>
    <submittedName>
        <fullName evidence="1">Uncharacterized protein</fullName>
    </submittedName>
</protein>
<dbReference type="PANTHER" id="PTHR13457:SF1">
    <property type="entry name" value="HEAT REPEAT-CONTAINING PROTEIN 1"/>
    <property type="match status" value="1"/>
</dbReference>
<dbReference type="GO" id="GO:0045943">
    <property type="term" value="P:positive regulation of transcription by RNA polymerase I"/>
    <property type="evidence" value="ECO:0007669"/>
    <property type="project" value="TreeGrafter"/>
</dbReference>
<dbReference type="GO" id="GO:0030686">
    <property type="term" value="C:90S preribosome"/>
    <property type="evidence" value="ECO:0007669"/>
    <property type="project" value="TreeGrafter"/>
</dbReference>
<evidence type="ECO:0000313" key="1">
    <source>
        <dbReference type="EMBL" id="KHN31906.1"/>
    </source>
</evidence>
<name>A0A0B2RBX2_GLYSO</name>
<dbReference type="Proteomes" id="UP000053555">
    <property type="component" value="Unassembled WGS sequence"/>
</dbReference>
<dbReference type="SUPFAM" id="SSF56672">
    <property type="entry name" value="DNA/RNA polymerases"/>
    <property type="match status" value="1"/>
</dbReference>
<sequence length="109" mass="12338">MLYNHHPGTTLLFFTLTVVRIVKYFVENLKEEYLVFIAETIPFLGELVEDVELSIKSLAQGHNIAGKDHRVHCSININTETGRLSARRPNLQVLQTCKTSLAVGLLEIF</sequence>
<dbReference type="InterPro" id="IPR043502">
    <property type="entry name" value="DNA/RNA_pol_sf"/>
</dbReference>
<accession>A0A0B2RBX2</accession>
<organism evidence="1">
    <name type="scientific">Glycine soja</name>
    <name type="common">Wild soybean</name>
    <dbReference type="NCBI Taxonomy" id="3848"/>
    <lineage>
        <taxon>Eukaryota</taxon>
        <taxon>Viridiplantae</taxon>
        <taxon>Streptophyta</taxon>
        <taxon>Embryophyta</taxon>
        <taxon>Tracheophyta</taxon>
        <taxon>Spermatophyta</taxon>
        <taxon>Magnoliopsida</taxon>
        <taxon>eudicotyledons</taxon>
        <taxon>Gunneridae</taxon>
        <taxon>Pentapetalae</taxon>
        <taxon>rosids</taxon>
        <taxon>fabids</taxon>
        <taxon>Fabales</taxon>
        <taxon>Fabaceae</taxon>
        <taxon>Papilionoideae</taxon>
        <taxon>50 kb inversion clade</taxon>
        <taxon>NPAAA clade</taxon>
        <taxon>indigoferoid/millettioid clade</taxon>
        <taxon>Phaseoleae</taxon>
        <taxon>Glycine</taxon>
        <taxon>Glycine subgen. Soja</taxon>
    </lineage>
</organism>
<dbReference type="InterPro" id="IPR040191">
    <property type="entry name" value="UTP10"/>
</dbReference>
<proteinExistence type="predicted"/>
<gene>
    <name evidence="1" type="ORF">glysoja_035901</name>
</gene>
<dbReference type="GO" id="GO:0000462">
    <property type="term" value="P:maturation of SSU-rRNA from tricistronic rRNA transcript (SSU-rRNA, 5.8S rRNA, LSU-rRNA)"/>
    <property type="evidence" value="ECO:0007669"/>
    <property type="project" value="TreeGrafter"/>
</dbReference>
<dbReference type="GO" id="GO:0032040">
    <property type="term" value="C:small-subunit processome"/>
    <property type="evidence" value="ECO:0007669"/>
    <property type="project" value="TreeGrafter"/>
</dbReference>
<reference evidence="1" key="1">
    <citation type="submission" date="2014-07" db="EMBL/GenBank/DDBJ databases">
        <title>Identification of a novel salt tolerance gene in wild soybean by whole-genome sequencing.</title>
        <authorList>
            <person name="Lam H.-M."/>
            <person name="Qi X."/>
            <person name="Li M.-W."/>
            <person name="Liu X."/>
            <person name="Xie M."/>
            <person name="Ni M."/>
            <person name="Xu X."/>
        </authorList>
    </citation>
    <scope>NUCLEOTIDE SEQUENCE [LARGE SCALE GENOMIC DNA]</scope>
    <source>
        <tissue evidence="1">Root</tissue>
    </source>
</reference>
<dbReference type="PANTHER" id="PTHR13457">
    <property type="entry name" value="BAP28"/>
    <property type="match status" value="1"/>
</dbReference>
<dbReference type="GO" id="GO:0030515">
    <property type="term" value="F:snoRNA binding"/>
    <property type="evidence" value="ECO:0007669"/>
    <property type="project" value="TreeGrafter"/>
</dbReference>
<dbReference type="EMBL" id="KN650452">
    <property type="protein sequence ID" value="KHN31906.1"/>
    <property type="molecule type" value="Genomic_DNA"/>
</dbReference>
<dbReference type="AlphaFoldDB" id="A0A0B2RBX2"/>
<dbReference type="GO" id="GO:0034455">
    <property type="term" value="C:t-UTP complex"/>
    <property type="evidence" value="ECO:0007669"/>
    <property type="project" value="TreeGrafter"/>
</dbReference>